<dbReference type="Gene3D" id="3.10.180.10">
    <property type="entry name" value="2,3-Dihydroxybiphenyl 1,2-Dioxygenase, domain 1"/>
    <property type="match status" value="1"/>
</dbReference>
<dbReference type="PROSITE" id="PS51257">
    <property type="entry name" value="PROKAR_LIPOPROTEIN"/>
    <property type="match status" value="1"/>
</dbReference>
<dbReference type="STRING" id="1081108.A0A168IRL2"/>
<evidence type="ECO:0000313" key="4">
    <source>
        <dbReference type="EMBL" id="OAA79581.1"/>
    </source>
</evidence>
<protein>
    <submittedName>
        <fullName evidence="4">Glyoxalase/bleomycin resistance protein/dioxygenase</fullName>
    </submittedName>
</protein>
<dbReference type="EMBL" id="AZHF01000002">
    <property type="protein sequence ID" value="OAA79581.1"/>
    <property type="molecule type" value="Genomic_DNA"/>
</dbReference>
<keyword evidence="4" id="KW-0223">Dioxygenase</keyword>
<gene>
    <name evidence="4" type="ORF">LEL_03067</name>
</gene>
<reference evidence="4 5" key="1">
    <citation type="journal article" date="2016" name="Genome Biol. Evol.">
        <title>Divergent and convergent evolution of fungal pathogenicity.</title>
        <authorList>
            <person name="Shang Y."/>
            <person name="Xiao G."/>
            <person name="Zheng P."/>
            <person name="Cen K."/>
            <person name="Zhan S."/>
            <person name="Wang C."/>
        </authorList>
    </citation>
    <scope>NUCLEOTIDE SEQUENCE [LARGE SCALE GENOMIC DNA]</scope>
    <source>
        <strain evidence="4 5">RCEF 1005</strain>
    </source>
</reference>
<dbReference type="OrthoDB" id="16820at2759"/>
<organism evidence="4 5">
    <name type="scientific">Akanthomyces lecanii RCEF 1005</name>
    <dbReference type="NCBI Taxonomy" id="1081108"/>
    <lineage>
        <taxon>Eukaryota</taxon>
        <taxon>Fungi</taxon>
        <taxon>Dikarya</taxon>
        <taxon>Ascomycota</taxon>
        <taxon>Pezizomycotina</taxon>
        <taxon>Sordariomycetes</taxon>
        <taxon>Hypocreomycetidae</taxon>
        <taxon>Hypocreales</taxon>
        <taxon>Cordycipitaceae</taxon>
        <taxon>Akanthomyces</taxon>
        <taxon>Cordyceps confragosa</taxon>
    </lineage>
</organism>
<dbReference type="CDD" id="cd06587">
    <property type="entry name" value="VOC"/>
    <property type="match status" value="1"/>
</dbReference>
<dbReference type="InterPro" id="IPR018146">
    <property type="entry name" value="Glyoxalase_1_CS"/>
</dbReference>
<keyword evidence="2" id="KW-0732">Signal</keyword>
<keyword evidence="4" id="KW-0560">Oxidoreductase</keyword>
<dbReference type="AlphaFoldDB" id="A0A168IRL2"/>
<keyword evidence="1" id="KW-0479">Metal-binding</keyword>
<comment type="caution">
    <text evidence="4">The sequence shown here is derived from an EMBL/GenBank/DDBJ whole genome shotgun (WGS) entry which is preliminary data.</text>
</comment>
<evidence type="ECO:0000259" key="3">
    <source>
        <dbReference type="PROSITE" id="PS51819"/>
    </source>
</evidence>
<evidence type="ECO:0000256" key="2">
    <source>
        <dbReference type="SAM" id="SignalP"/>
    </source>
</evidence>
<dbReference type="Proteomes" id="UP000076881">
    <property type="component" value="Unassembled WGS sequence"/>
</dbReference>
<feature type="chain" id="PRO_5007897984" evidence="2">
    <location>
        <begin position="17"/>
        <end position="233"/>
    </location>
</feature>
<feature type="signal peptide" evidence="2">
    <location>
        <begin position="1"/>
        <end position="16"/>
    </location>
</feature>
<dbReference type="GO" id="GO:0046872">
    <property type="term" value="F:metal ion binding"/>
    <property type="evidence" value="ECO:0007669"/>
    <property type="project" value="UniProtKB-KW"/>
</dbReference>
<sequence>MKLSSTLLALSSLSTALSCATHLPRQNGTGSPAPPIDFGPDAPSDPATTGYFINHVSLNVQNLTASLAFYTEALGLRHIFTVRATPRLSIAYLGHARGGRNGTGYQTTQELLRDKNNAQGLVEMIWLDVPRRDIASPSKRTNGVGHIGVVVPDVDAAQARLEALGSVGILKRVGEDTPRSGPLAVSQGFSEGVFAQVSPEERRAMEAVLDENNRRFIYAQDPDGNILEIQPQD</sequence>
<dbReference type="InterPro" id="IPR029068">
    <property type="entry name" value="Glyas_Bleomycin-R_OHBP_Dase"/>
</dbReference>
<dbReference type="InterPro" id="IPR037523">
    <property type="entry name" value="VOC_core"/>
</dbReference>
<feature type="domain" description="VOC" evidence="3">
    <location>
        <begin position="52"/>
        <end position="232"/>
    </location>
</feature>
<accession>A0A168IRL2</accession>
<evidence type="ECO:0000313" key="5">
    <source>
        <dbReference type="Proteomes" id="UP000076881"/>
    </source>
</evidence>
<dbReference type="SUPFAM" id="SSF54593">
    <property type="entry name" value="Glyoxalase/Bleomycin resistance protein/Dihydroxybiphenyl dioxygenase"/>
    <property type="match status" value="1"/>
</dbReference>
<dbReference type="InterPro" id="IPR004360">
    <property type="entry name" value="Glyas_Fos-R_dOase_dom"/>
</dbReference>
<dbReference type="GO" id="GO:0051213">
    <property type="term" value="F:dioxygenase activity"/>
    <property type="evidence" value="ECO:0007669"/>
    <property type="project" value="UniProtKB-KW"/>
</dbReference>
<keyword evidence="5" id="KW-1185">Reference proteome</keyword>
<dbReference type="PANTHER" id="PTHR10374">
    <property type="entry name" value="LACTOYLGLUTATHIONE LYASE GLYOXALASE I"/>
    <property type="match status" value="1"/>
</dbReference>
<dbReference type="Pfam" id="PF00903">
    <property type="entry name" value="Glyoxalase"/>
    <property type="match status" value="1"/>
</dbReference>
<dbReference type="PROSITE" id="PS51819">
    <property type="entry name" value="VOC"/>
    <property type="match status" value="1"/>
</dbReference>
<name>A0A168IRL2_CORDF</name>
<dbReference type="GO" id="GO:0004462">
    <property type="term" value="F:lactoylglutathione lyase activity"/>
    <property type="evidence" value="ECO:0007669"/>
    <property type="project" value="InterPro"/>
</dbReference>
<proteinExistence type="predicted"/>
<dbReference type="PROSITE" id="PS00934">
    <property type="entry name" value="GLYOXALASE_I_1"/>
    <property type="match status" value="1"/>
</dbReference>
<dbReference type="PANTHER" id="PTHR10374:SF19">
    <property type="entry name" value="LYASE (GLO1), PUTATIVE (AFU_ORTHOLOGUE AFUA_2G13550)-RELATED"/>
    <property type="match status" value="1"/>
</dbReference>
<evidence type="ECO:0000256" key="1">
    <source>
        <dbReference type="ARBA" id="ARBA00022723"/>
    </source>
</evidence>